<organism evidence="4 5">
    <name type="scientific">Ferrimonas pelagia</name>
    <dbReference type="NCBI Taxonomy" id="1177826"/>
    <lineage>
        <taxon>Bacteria</taxon>
        <taxon>Pseudomonadati</taxon>
        <taxon>Pseudomonadota</taxon>
        <taxon>Gammaproteobacteria</taxon>
        <taxon>Alteromonadales</taxon>
        <taxon>Ferrimonadaceae</taxon>
        <taxon>Ferrimonas</taxon>
    </lineage>
</organism>
<proteinExistence type="predicted"/>
<comment type="caution">
    <text evidence="4">The sequence shown here is derived from an EMBL/GenBank/DDBJ whole genome shotgun (WGS) entry which is preliminary data.</text>
</comment>
<feature type="domain" description="Outer membrane protein beta-barrel" evidence="3">
    <location>
        <begin position="22"/>
        <end position="184"/>
    </location>
</feature>
<evidence type="ECO:0000256" key="1">
    <source>
        <dbReference type="ARBA" id="ARBA00022729"/>
    </source>
</evidence>
<dbReference type="SUPFAM" id="SSF56925">
    <property type="entry name" value="OMPA-like"/>
    <property type="match status" value="1"/>
</dbReference>
<dbReference type="Proteomes" id="UP001499988">
    <property type="component" value="Unassembled WGS sequence"/>
</dbReference>
<gene>
    <name evidence="4" type="ORF">GCM10023333_23860</name>
</gene>
<dbReference type="InterPro" id="IPR027385">
    <property type="entry name" value="Beta-barrel_OMP"/>
</dbReference>
<evidence type="ECO:0000256" key="2">
    <source>
        <dbReference type="SAM" id="SignalP"/>
    </source>
</evidence>
<sequence length="184" mass="20709">MRRILMLLPLIWLGHAHANWELDQSWTGHWYAGAQLGYSRVKGETGTANPASLHILGGYQFNDHIGVESRIGSGLNDDSFSEGLTVQLDTYYGLYLTGRLAMSDWVQLYALAGILNISMEFNDRPLDPAQFGQVRNDNATDFSYGAGLQLYATEQMSMTFEVIRWIDKGRFDVSGLNIGIRYDF</sequence>
<accession>A0ABP9EZ44</accession>
<keyword evidence="1 2" id="KW-0732">Signal</keyword>
<evidence type="ECO:0000313" key="4">
    <source>
        <dbReference type="EMBL" id="GAA4889792.1"/>
    </source>
</evidence>
<dbReference type="InterPro" id="IPR011250">
    <property type="entry name" value="OMP/PagP_B-barrel"/>
</dbReference>
<evidence type="ECO:0000313" key="5">
    <source>
        <dbReference type="Proteomes" id="UP001499988"/>
    </source>
</evidence>
<feature type="chain" id="PRO_5047398629" description="Outer membrane protein beta-barrel domain-containing protein" evidence="2">
    <location>
        <begin position="19"/>
        <end position="184"/>
    </location>
</feature>
<dbReference type="RefSeq" id="WP_345335624.1">
    <property type="nucleotide sequence ID" value="NZ_BAABJZ010000080.1"/>
</dbReference>
<name>A0ABP9EZ44_9GAMM</name>
<dbReference type="EMBL" id="BAABJZ010000080">
    <property type="protein sequence ID" value="GAA4889792.1"/>
    <property type="molecule type" value="Genomic_DNA"/>
</dbReference>
<feature type="signal peptide" evidence="2">
    <location>
        <begin position="1"/>
        <end position="18"/>
    </location>
</feature>
<dbReference type="Gene3D" id="2.40.160.20">
    <property type="match status" value="1"/>
</dbReference>
<evidence type="ECO:0000259" key="3">
    <source>
        <dbReference type="Pfam" id="PF13505"/>
    </source>
</evidence>
<reference evidence="5" key="1">
    <citation type="journal article" date="2019" name="Int. J. Syst. Evol. Microbiol.">
        <title>The Global Catalogue of Microorganisms (GCM) 10K type strain sequencing project: providing services to taxonomists for standard genome sequencing and annotation.</title>
        <authorList>
            <consortium name="The Broad Institute Genomics Platform"/>
            <consortium name="The Broad Institute Genome Sequencing Center for Infectious Disease"/>
            <person name="Wu L."/>
            <person name="Ma J."/>
        </authorList>
    </citation>
    <scope>NUCLEOTIDE SEQUENCE [LARGE SCALE GENOMIC DNA]</scope>
    <source>
        <strain evidence="5">JCM 18401</strain>
    </source>
</reference>
<protein>
    <recommendedName>
        <fullName evidence="3">Outer membrane protein beta-barrel domain-containing protein</fullName>
    </recommendedName>
</protein>
<dbReference type="Pfam" id="PF13505">
    <property type="entry name" value="OMP_b-brl"/>
    <property type="match status" value="1"/>
</dbReference>
<keyword evidence="5" id="KW-1185">Reference proteome</keyword>